<accession>A0A919ASU9</accession>
<dbReference type="InterPro" id="IPR008949">
    <property type="entry name" value="Isoprenoid_synthase_dom_sf"/>
</dbReference>
<sequence>MTTVSYAGISFPAPPLNPESRTAMMRSISWLEKHRIIEGETQKKKLAAQRIDLMCGSFFPHGRGEVYAALSDWIMLEAVMNDTYARIGPDTAARAQAEIADITSVLDGSKLRPGTAFGSAFADVWPRLRDTGMPGHWQQRCTEVMRAYENHYIRRTRGEAVFDSVEEFVDFHAMGSRVGYVFSELERRLPIAQRVYESELVQQMMRTALLPYTIPHEEVALSLDRRTGEQHGLVVTLRRATGCSEKQAVEKMHTLFERNWRKLLELEKKLPDLAEQLDLPPNDHRALHMYAEAMRRHIIGTVFCGPLMGRYSRDDTAL</sequence>
<reference evidence="1" key="2">
    <citation type="submission" date="2020-09" db="EMBL/GenBank/DDBJ databases">
        <authorList>
            <person name="Sun Q."/>
            <person name="Ohkuma M."/>
        </authorList>
    </citation>
    <scope>NUCLEOTIDE SEQUENCE</scope>
    <source>
        <strain evidence="1">JCM 4059</strain>
    </source>
</reference>
<evidence type="ECO:0000313" key="2">
    <source>
        <dbReference type="Proteomes" id="UP000638313"/>
    </source>
</evidence>
<dbReference type="RefSeq" id="WP_190127448.1">
    <property type="nucleotide sequence ID" value="NZ_BNBD01000001.1"/>
</dbReference>
<name>A0A919ASU9_9ACTN</name>
<reference evidence="1" key="1">
    <citation type="journal article" date="2014" name="Int. J. Syst. Evol. Microbiol.">
        <title>Complete genome sequence of Corynebacterium casei LMG S-19264T (=DSM 44701T), isolated from a smear-ripened cheese.</title>
        <authorList>
            <consortium name="US DOE Joint Genome Institute (JGI-PGF)"/>
            <person name="Walter F."/>
            <person name="Albersmeier A."/>
            <person name="Kalinowski J."/>
            <person name="Ruckert C."/>
        </authorList>
    </citation>
    <scope>NUCLEOTIDE SEQUENCE</scope>
    <source>
        <strain evidence="1">JCM 4059</strain>
    </source>
</reference>
<evidence type="ECO:0000313" key="1">
    <source>
        <dbReference type="EMBL" id="GHF25273.1"/>
    </source>
</evidence>
<proteinExistence type="predicted"/>
<dbReference type="AlphaFoldDB" id="A0A919ASU9"/>
<comment type="caution">
    <text evidence="1">The sequence shown here is derived from an EMBL/GenBank/DDBJ whole genome shotgun (WGS) entry which is preliminary data.</text>
</comment>
<dbReference type="Proteomes" id="UP000638313">
    <property type="component" value="Unassembled WGS sequence"/>
</dbReference>
<dbReference type="Gene3D" id="1.10.600.10">
    <property type="entry name" value="Farnesyl Diphosphate Synthase"/>
    <property type="match status" value="1"/>
</dbReference>
<gene>
    <name evidence="1" type="ORF">GCM10010218_02430</name>
</gene>
<evidence type="ECO:0008006" key="3">
    <source>
        <dbReference type="Google" id="ProtNLM"/>
    </source>
</evidence>
<dbReference type="SUPFAM" id="SSF48576">
    <property type="entry name" value="Terpenoid synthases"/>
    <property type="match status" value="1"/>
</dbReference>
<dbReference type="Pfam" id="PF19086">
    <property type="entry name" value="Terpene_syn_C_2"/>
    <property type="match status" value="1"/>
</dbReference>
<organism evidence="1 2">
    <name type="scientific">Streptomyces mashuensis</name>
    <dbReference type="NCBI Taxonomy" id="33904"/>
    <lineage>
        <taxon>Bacteria</taxon>
        <taxon>Bacillati</taxon>
        <taxon>Actinomycetota</taxon>
        <taxon>Actinomycetes</taxon>
        <taxon>Kitasatosporales</taxon>
        <taxon>Streptomycetaceae</taxon>
        <taxon>Streptomyces</taxon>
    </lineage>
</organism>
<keyword evidence="2" id="KW-1185">Reference proteome</keyword>
<dbReference type="EMBL" id="BNBD01000001">
    <property type="protein sequence ID" value="GHF25273.1"/>
    <property type="molecule type" value="Genomic_DNA"/>
</dbReference>
<protein>
    <recommendedName>
        <fullName evidence="3">Terpene synthase</fullName>
    </recommendedName>
</protein>